<dbReference type="OrthoDB" id="7362549at2"/>
<dbReference type="AlphaFoldDB" id="A0A367X8W2"/>
<evidence type="ECO:0000313" key="2">
    <source>
        <dbReference type="Proteomes" id="UP000252517"/>
    </source>
</evidence>
<organism evidence="1 2">
    <name type="scientific">Thalassospira profundimaris</name>
    <dbReference type="NCBI Taxonomy" id="502049"/>
    <lineage>
        <taxon>Bacteria</taxon>
        <taxon>Pseudomonadati</taxon>
        <taxon>Pseudomonadota</taxon>
        <taxon>Alphaproteobacteria</taxon>
        <taxon>Rhodospirillales</taxon>
        <taxon>Thalassospiraceae</taxon>
        <taxon>Thalassospira</taxon>
    </lineage>
</organism>
<name>A0A367X8W2_9PROT</name>
<dbReference type="Proteomes" id="UP000252517">
    <property type="component" value="Unassembled WGS sequence"/>
</dbReference>
<dbReference type="RefSeq" id="WP_114088684.1">
    <property type="nucleotide sequence ID" value="NZ_JPWH01000009.1"/>
</dbReference>
<accession>A0A367X8W2</accession>
<reference evidence="1 2" key="1">
    <citation type="submission" date="2014-07" db="EMBL/GenBank/DDBJ databases">
        <title>Draft genome sequence of Thalassospira profundimaris S25-3-2.</title>
        <authorList>
            <person name="Lai Q."/>
            <person name="Shao Z."/>
        </authorList>
    </citation>
    <scope>NUCLEOTIDE SEQUENCE [LARGE SCALE GENOMIC DNA]</scope>
    <source>
        <strain evidence="1 2">S25-3-2</strain>
    </source>
</reference>
<proteinExistence type="predicted"/>
<evidence type="ECO:0000313" key="1">
    <source>
        <dbReference type="EMBL" id="RCK49889.1"/>
    </source>
</evidence>
<dbReference type="EMBL" id="JPWH01000009">
    <property type="protein sequence ID" value="RCK49889.1"/>
    <property type="molecule type" value="Genomic_DNA"/>
</dbReference>
<comment type="caution">
    <text evidence="1">The sequence shown here is derived from an EMBL/GenBank/DDBJ whole genome shotgun (WGS) entry which is preliminary data.</text>
</comment>
<protein>
    <submittedName>
        <fullName evidence="1">Uncharacterized protein</fullName>
    </submittedName>
</protein>
<gene>
    <name evidence="1" type="ORF">TH25_12820</name>
</gene>
<sequence>MVRFPFTAQSVAQSRRRQTAYDGLERLSHQERIALGFDTGSAQSGDVMQSGYAGLPASDLTADRD</sequence>